<feature type="non-terminal residue" evidence="2">
    <location>
        <position position="1"/>
    </location>
</feature>
<proteinExistence type="predicted"/>
<feature type="compositionally biased region" description="Basic residues" evidence="1">
    <location>
        <begin position="113"/>
        <end position="122"/>
    </location>
</feature>
<reference evidence="2" key="1">
    <citation type="submission" date="2014-12" db="EMBL/GenBank/DDBJ databases">
        <title>Insight into the proteome of Arion vulgaris.</title>
        <authorList>
            <person name="Aradska J."/>
            <person name="Bulat T."/>
            <person name="Smidak R."/>
            <person name="Sarate P."/>
            <person name="Gangsoo J."/>
            <person name="Sialana F."/>
            <person name="Bilban M."/>
            <person name="Lubec G."/>
        </authorList>
    </citation>
    <scope>NUCLEOTIDE SEQUENCE</scope>
    <source>
        <tissue evidence="2">Skin</tissue>
    </source>
</reference>
<dbReference type="EMBL" id="HACG01028593">
    <property type="protein sequence ID" value="CEK75458.1"/>
    <property type="molecule type" value="Transcribed_RNA"/>
</dbReference>
<evidence type="ECO:0008006" key="3">
    <source>
        <dbReference type="Google" id="ProtNLM"/>
    </source>
</evidence>
<feature type="non-terminal residue" evidence="2">
    <location>
        <position position="122"/>
    </location>
</feature>
<feature type="compositionally biased region" description="Acidic residues" evidence="1">
    <location>
        <begin position="92"/>
        <end position="103"/>
    </location>
</feature>
<protein>
    <recommendedName>
        <fullName evidence="3">FAM21/CAPZIP domain-containing protein</fullName>
    </recommendedName>
</protein>
<accession>A0A0B7A3W5</accession>
<feature type="region of interest" description="Disordered" evidence="1">
    <location>
        <begin position="45"/>
        <end position="122"/>
    </location>
</feature>
<evidence type="ECO:0000256" key="1">
    <source>
        <dbReference type="SAM" id="MobiDB-lite"/>
    </source>
</evidence>
<name>A0A0B7A3W5_9EUPU</name>
<evidence type="ECO:0000313" key="2">
    <source>
        <dbReference type="EMBL" id="CEK75458.1"/>
    </source>
</evidence>
<dbReference type="AlphaFoldDB" id="A0A0B7A3W5"/>
<organism evidence="2">
    <name type="scientific">Arion vulgaris</name>
    <dbReference type="NCBI Taxonomy" id="1028688"/>
    <lineage>
        <taxon>Eukaryota</taxon>
        <taxon>Metazoa</taxon>
        <taxon>Spiralia</taxon>
        <taxon>Lophotrochozoa</taxon>
        <taxon>Mollusca</taxon>
        <taxon>Gastropoda</taxon>
        <taxon>Heterobranchia</taxon>
        <taxon>Euthyneura</taxon>
        <taxon>Panpulmonata</taxon>
        <taxon>Eupulmonata</taxon>
        <taxon>Stylommatophora</taxon>
        <taxon>Helicina</taxon>
        <taxon>Arionoidea</taxon>
        <taxon>Arionidae</taxon>
        <taxon>Arion</taxon>
    </lineage>
</organism>
<gene>
    <name evidence="2" type="primary">ORF95642</name>
</gene>
<sequence length="122" mass="13174">IVEEDKEDENETVKKVIDTRPRTKSGKLLPKGAVSVFGAVDENRSGLFENNEDGDDLFGGASETVRPATKERGHSIKSHPTSTPAAKKSDLFTDDLGDDDENDLFGTMTAPVTKKKSHSNVG</sequence>